<evidence type="ECO:0000259" key="10">
    <source>
        <dbReference type="PROSITE" id="PS50835"/>
    </source>
</evidence>
<reference evidence="11 12" key="1">
    <citation type="submission" date="2024-01" db="EMBL/GenBank/DDBJ databases">
        <title>The genome of the rayed Mediterranean limpet Patella caerulea (Linnaeus, 1758).</title>
        <authorList>
            <person name="Anh-Thu Weber A."/>
            <person name="Halstead-Nussloch G."/>
        </authorList>
    </citation>
    <scope>NUCLEOTIDE SEQUENCE [LARGE SCALE GENOMIC DNA]</scope>
    <source>
        <strain evidence="11">AATW-2023a</strain>
        <tissue evidence="11">Whole specimen</tissue>
    </source>
</reference>
<dbReference type="SUPFAM" id="SSF48726">
    <property type="entry name" value="Immunoglobulin"/>
    <property type="match status" value="4"/>
</dbReference>
<accession>A0AAN8JKQ7</accession>
<gene>
    <name evidence="11" type="ORF">SNE40_015258</name>
</gene>
<keyword evidence="12" id="KW-1185">Reference proteome</keyword>
<dbReference type="SMART" id="SM00408">
    <property type="entry name" value="IGc2"/>
    <property type="match status" value="4"/>
</dbReference>
<evidence type="ECO:0000256" key="2">
    <source>
        <dbReference type="ARBA" id="ARBA00022475"/>
    </source>
</evidence>
<feature type="domain" description="Ig-like" evidence="10">
    <location>
        <begin position="120"/>
        <end position="206"/>
    </location>
</feature>
<evidence type="ECO:0000256" key="7">
    <source>
        <dbReference type="ARBA" id="ARBA00023180"/>
    </source>
</evidence>
<keyword evidence="6" id="KW-1015">Disulfide bond</keyword>
<dbReference type="PANTHER" id="PTHR12231:SF253">
    <property type="entry name" value="DPR-INTERACTING PROTEIN ETA, ISOFORM B-RELATED"/>
    <property type="match status" value="1"/>
</dbReference>
<feature type="signal peptide" evidence="9">
    <location>
        <begin position="1"/>
        <end position="17"/>
    </location>
</feature>
<feature type="domain" description="Ig-like" evidence="10">
    <location>
        <begin position="20"/>
        <end position="107"/>
    </location>
</feature>
<protein>
    <recommendedName>
        <fullName evidence="10">Ig-like domain-containing protein</fullName>
    </recommendedName>
</protein>
<evidence type="ECO:0000256" key="8">
    <source>
        <dbReference type="ARBA" id="ARBA00023319"/>
    </source>
</evidence>
<keyword evidence="8" id="KW-0393">Immunoglobulin domain</keyword>
<evidence type="ECO:0000256" key="4">
    <source>
        <dbReference type="ARBA" id="ARBA00022737"/>
    </source>
</evidence>
<keyword evidence="5" id="KW-0472">Membrane</keyword>
<evidence type="ECO:0000313" key="12">
    <source>
        <dbReference type="Proteomes" id="UP001347796"/>
    </source>
</evidence>
<evidence type="ECO:0000256" key="1">
    <source>
        <dbReference type="ARBA" id="ARBA00004236"/>
    </source>
</evidence>
<feature type="chain" id="PRO_5042964895" description="Ig-like domain-containing protein" evidence="9">
    <location>
        <begin position="18"/>
        <end position="447"/>
    </location>
</feature>
<evidence type="ECO:0000313" key="11">
    <source>
        <dbReference type="EMBL" id="KAK6177080.1"/>
    </source>
</evidence>
<dbReference type="InterPro" id="IPR051170">
    <property type="entry name" value="Neural/epithelial_adhesion"/>
</dbReference>
<dbReference type="Gene3D" id="2.60.40.10">
    <property type="entry name" value="Immunoglobulins"/>
    <property type="match status" value="4"/>
</dbReference>
<dbReference type="InterPro" id="IPR007110">
    <property type="entry name" value="Ig-like_dom"/>
</dbReference>
<evidence type="ECO:0000256" key="5">
    <source>
        <dbReference type="ARBA" id="ARBA00023136"/>
    </source>
</evidence>
<dbReference type="EMBL" id="JAZGQO010000010">
    <property type="protein sequence ID" value="KAK6177080.1"/>
    <property type="molecule type" value="Genomic_DNA"/>
</dbReference>
<proteinExistence type="predicted"/>
<dbReference type="PROSITE" id="PS50835">
    <property type="entry name" value="IG_LIKE"/>
    <property type="match status" value="4"/>
</dbReference>
<feature type="domain" description="Ig-like" evidence="10">
    <location>
        <begin position="317"/>
        <end position="396"/>
    </location>
</feature>
<comment type="caution">
    <text evidence="11">The sequence shown here is derived from an EMBL/GenBank/DDBJ whole genome shotgun (WGS) entry which is preliminary data.</text>
</comment>
<dbReference type="PANTHER" id="PTHR12231">
    <property type="entry name" value="CTX-RELATED TYPE I TRANSMEMBRANE PROTEIN"/>
    <property type="match status" value="1"/>
</dbReference>
<evidence type="ECO:0000256" key="9">
    <source>
        <dbReference type="SAM" id="SignalP"/>
    </source>
</evidence>
<keyword evidence="3 9" id="KW-0732">Signal</keyword>
<dbReference type="FunFam" id="2.60.40.10:FF:000005">
    <property type="entry name" value="Neuronal cell adhesion molecule"/>
    <property type="match status" value="1"/>
</dbReference>
<dbReference type="GO" id="GO:0005886">
    <property type="term" value="C:plasma membrane"/>
    <property type="evidence" value="ECO:0007669"/>
    <property type="project" value="UniProtKB-SubCell"/>
</dbReference>
<comment type="subcellular location">
    <subcellularLocation>
        <location evidence="1">Cell membrane</location>
    </subcellularLocation>
</comment>
<keyword evidence="4" id="KW-0677">Repeat</keyword>
<dbReference type="InterPro" id="IPR013783">
    <property type="entry name" value="Ig-like_fold"/>
</dbReference>
<feature type="domain" description="Ig-like" evidence="10">
    <location>
        <begin position="209"/>
        <end position="310"/>
    </location>
</feature>
<name>A0AAN8JKQ7_PATCE</name>
<dbReference type="InterPro" id="IPR036179">
    <property type="entry name" value="Ig-like_dom_sf"/>
</dbReference>
<dbReference type="Proteomes" id="UP001347796">
    <property type="component" value="Unassembled WGS sequence"/>
</dbReference>
<dbReference type="InterPro" id="IPR013098">
    <property type="entry name" value="Ig_I-set"/>
</dbReference>
<organism evidence="11 12">
    <name type="scientific">Patella caerulea</name>
    <name type="common">Rayed Mediterranean limpet</name>
    <dbReference type="NCBI Taxonomy" id="87958"/>
    <lineage>
        <taxon>Eukaryota</taxon>
        <taxon>Metazoa</taxon>
        <taxon>Spiralia</taxon>
        <taxon>Lophotrochozoa</taxon>
        <taxon>Mollusca</taxon>
        <taxon>Gastropoda</taxon>
        <taxon>Patellogastropoda</taxon>
        <taxon>Patelloidea</taxon>
        <taxon>Patellidae</taxon>
        <taxon>Patella</taxon>
    </lineage>
</organism>
<dbReference type="AlphaFoldDB" id="A0AAN8JKQ7"/>
<evidence type="ECO:0000256" key="6">
    <source>
        <dbReference type="ARBA" id="ARBA00023157"/>
    </source>
</evidence>
<dbReference type="Pfam" id="PF07679">
    <property type="entry name" value="I-set"/>
    <property type="match status" value="1"/>
</dbReference>
<dbReference type="GO" id="GO:0043005">
    <property type="term" value="C:neuron projection"/>
    <property type="evidence" value="ECO:0007669"/>
    <property type="project" value="TreeGrafter"/>
</dbReference>
<evidence type="ECO:0000256" key="3">
    <source>
        <dbReference type="ARBA" id="ARBA00022729"/>
    </source>
</evidence>
<dbReference type="SMART" id="SM00409">
    <property type="entry name" value="IG"/>
    <property type="match status" value="4"/>
</dbReference>
<dbReference type="InterPro" id="IPR003599">
    <property type="entry name" value="Ig_sub"/>
</dbReference>
<dbReference type="InterPro" id="IPR003598">
    <property type="entry name" value="Ig_sub2"/>
</dbReference>
<sequence length="447" mass="49779">MWMFLCIIHLPSLSAGARPPSIYIQPDYNVYYKAGETVQMPCVADGEPQPTYTWTRNGIEFNPSAHDDRMVQLPNVGTIVIIRPEERDEGVYQCFADNGYGKSATININLRIAKLDSFPPTVPIIHSPNLGDPLTLDCVLPDSVPSPRYYWAIKNDSHNSVINYDARITLDHEARLRITNVKAEDRQEGRAYVCIALNQDVRKVVSGVPNFIQPRGTVGVLHRVTYMWASPSDHYGLRGDEFKLKCIFSGNPTPDVHWTRTKGGAMPEGVKITSFGQELVFPRLSDSDAGEYECWATNSITPQAARNSISLRVESRPYWTDTGPDDVEVGIGGSATFVCKARGNPEPDTKWFVNGVPFAKVTDPRVTNGRFQFLAHSNVIDSDFLCFAEVTDPRVTNGRFQFLAHDTVRMANLTFADAIVIQCNVTNKHGYIWGDSYILPVTVTAIG</sequence>
<keyword evidence="7" id="KW-0325">Glycoprotein</keyword>
<dbReference type="Pfam" id="PF13927">
    <property type="entry name" value="Ig_3"/>
    <property type="match status" value="2"/>
</dbReference>
<keyword evidence="2" id="KW-1003">Cell membrane</keyword>